<evidence type="ECO:0000313" key="2">
    <source>
        <dbReference type="Proteomes" id="UP000790347"/>
    </source>
</evidence>
<accession>A0A922I315</accession>
<gene>
    <name evidence="1" type="ORF">DERF_008257</name>
</gene>
<organism evidence="1 2">
    <name type="scientific">Dermatophagoides farinae</name>
    <name type="common">American house dust mite</name>
    <dbReference type="NCBI Taxonomy" id="6954"/>
    <lineage>
        <taxon>Eukaryota</taxon>
        <taxon>Metazoa</taxon>
        <taxon>Ecdysozoa</taxon>
        <taxon>Arthropoda</taxon>
        <taxon>Chelicerata</taxon>
        <taxon>Arachnida</taxon>
        <taxon>Acari</taxon>
        <taxon>Acariformes</taxon>
        <taxon>Sarcoptiformes</taxon>
        <taxon>Astigmata</taxon>
        <taxon>Psoroptidia</taxon>
        <taxon>Analgoidea</taxon>
        <taxon>Pyroglyphidae</taxon>
        <taxon>Dermatophagoidinae</taxon>
        <taxon>Dermatophagoides</taxon>
    </lineage>
</organism>
<proteinExistence type="predicted"/>
<reference evidence="1" key="1">
    <citation type="submission" date="2013-05" db="EMBL/GenBank/DDBJ databases">
        <authorList>
            <person name="Yim A.K.Y."/>
            <person name="Chan T.F."/>
            <person name="Ji K.M."/>
            <person name="Liu X.Y."/>
            <person name="Zhou J.W."/>
            <person name="Li R.Q."/>
            <person name="Yang K.Y."/>
            <person name="Li J."/>
            <person name="Li M."/>
            <person name="Law P.T.W."/>
            <person name="Wu Y.L."/>
            <person name="Cai Z.L."/>
            <person name="Qin H."/>
            <person name="Bao Y."/>
            <person name="Leung R.K.K."/>
            <person name="Ng P.K.S."/>
            <person name="Zou J."/>
            <person name="Zhong X.J."/>
            <person name="Ran P.X."/>
            <person name="Zhong N.S."/>
            <person name="Liu Z.G."/>
            <person name="Tsui S.K.W."/>
        </authorList>
    </citation>
    <scope>NUCLEOTIDE SEQUENCE</scope>
    <source>
        <strain evidence="1">Derf</strain>
        <tissue evidence="1">Whole organism</tissue>
    </source>
</reference>
<name>A0A922I315_DERFA</name>
<sequence length="62" mass="7222">MKYSINTQSMTSTQYNTITFEITEPDGFFLNNPYNMANKLFSGDTFIHKQHHHNHSSEKALI</sequence>
<comment type="caution">
    <text evidence="1">The sequence shown here is derived from an EMBL/GenBank/DDBJ whole genome shotgun (WGS) entry which is preliminary data.</text>
</comment>
<dbReference type="AlphaFoldDB" id="A0A922I315"/>
<evidence type="ECO:0000313" key="1">
    <source>
        <dbReference type="EMBL" id="KAH9517598.1"/>
    </source>
</evidence>
<protein>
    <submittedName>
        <fullName evidence="1">Uncharacterized protein</fullName>
    </submittedName>
</protein>
<reference evidence="1" key="2">
    <citation type="journal article" date="2022" name="Res Sq">
        <title>Comparative Genomics Reveals Insights into the Divergent Evolution of Astigmatic Mites and Household Pest Adaptations.</title>
        <authorList>
            <person name="Xiong Q."/>
            <person name="Wan A.T.-Y."/>
            <person name="Liu X.-Y."/>
            <person name="Fung C.S.-H."/>
            <person name="Xiao X."/>
            <person name="Malainual N."/>
            <person name="Hou J."/>
            <person name="Wang L."/>
            <person name="Wang M."/>
            <person name="Yang K."/>
            <person name="Cui Y."/>
            <person name="Leung E."/>
            <person name="Nong W."/>
            <person name="Shin S.-K."/>
            <person name="Au S."/>
            <person name="Jeong K.Y."/>
            <person name="Chew F.T."/>
            <person name="Hui J."/>
            <person name="Leung T.F."/>
            <person name="Tungtrongchitr A."/>
            <person name="Zhong N."/>
            <person name="Liu Z."/>
            <person name="Tsui S."/>
        </authorList>
    </citation>
    <scope>NUCLEOTIDE SEQUENCE</scope>
    <source>
        <strain evidence="1">Derf</strain>
        <tissue evidence="1">Whole organism</tissue>
    </source>
</reference>
<dbReference type="Proteomes" id="UP000790347">
    <property type="component" value="Unassembled WGS sequence"/>
</dbReference>
<keyword evidence="2" id="KW-1185">Reference proteome</keyword>
<dbReference type="EMBL" id="ASGP02000003">
    <property type="protein sequence ID" value="KAH9517598.1"/>
    <property type="molecule type" value="Genomic_DNA"/>
</dbReference>